<dbReference type="AlphaFoldDB" id="A0A6H1ZWC1"/>
<reference evidence="1" key="1">
    <citation type="submission" date="2020-03" db="EMBL/GenBank/DDBJ databases">
        <title>The deep terrestrial virosphere.</title>
        <authorList>
            <person name="Holmfeldt K."/>
            <person name="Nilsson E."/>
            <person name="Simone D."/>
            <person name="Lopez-Fernandez M."/>
            <person name="Wu X."/>
            <person name="de Brujin I."/>
            <person name="Lundin D."/>
            <person name="Andersson A."/>
            <person name="Bertilsson S."/>
            <person name="Dopson M."/>
        </authorList>
    </citation>
    <scope>NUCLEOTIDE SEQUENCE</scope>
    <source>
        <strain evidence="1">TM448A02308</strain>
    </source>
</reference>
<gene>
    <name evidence="1" type="ORF">TM448A02308_0003</name>
</gene>
<name>A0A6H1ZWC1_9ZZZZ</name>
<proteinExistence type="predicted"/>
<organism evidence="1">
    <name type="scientific">viral metagenome</name>
    <dbReference type="NCBI Taxonomy" id="1070528"/>
    <lineage>
        <taxon>unclassified sequences</taxon>
        <taxon>metagenomes</taxon>
        <taxon>organismal metagenomes</taxon>
    </lineage>
</organism>
<protein>
    <submittedName>
        <fullName evidence="1">Uncharacterized protein</fullName>
    </submittedName>
</protein>
<accession>A0A6H1ZWC1</accession>
<dbReference type="EMBL" id="MT144290">
    <property type="protein sequence ID" value="QJA51808.1"/>
    <property type="molecule type" value="Genomic_DNA"/>
</dbReference>
<evidence type="ECO:0000313" key="1">
    <source>
        <dbReference type="EMBL" id="QJA51808.1"/>
    </source>
</evidence>
<sequence>MILLTFRHSRDVFVKNQFKSWVPKLFGTNVKFDGCEYGNNYPVLRVGTINFLKVKDEIPTRGLVSIEGQFDLLHQLSLGLRDFKNEI</sequence>